<dbReference type="EMBL" id="MU128923">
    <property type="protein sequence ID" value="KAF9518684.1"/>
    <property type="molecule type" value="Genomic_DNA"/>
</dbReference>
<gene>
    <name evidence="3" type="ORF">BS47DRAFT_1289419</name>
</gene>
<dbReference type="SUPFAM" id="SSF56235">
    <property type="entry name" value="N-terminal nucleophile aminohydrolases (Ntn hydrolases)"/>
    <property type="match status" value="1"/>
</dbReference>
<keyword evidence="4" id="KW-1185">Reference proteome</keyword>
<dbReference type="Gene3D" id="3.60.20.30">
    <property type="entry name" value="(Glycosyl)asparaginase"/>
    <property type="match status" value="1"/>
</dbReference>
<organism evidence="3 4">
    <name type="scientific">Hydnum rufescens UP504</name>
    <dbReference type="NCBI Taxonomy" id="1448309"/>
    <lineage>
        <taxon>Eukaryota</taxon>
        <taxon>Fungi</taxon>
        <taxon>Dikarya</taxon>
        <taxon>Basidiomycota</taxon>
        <taxon>Agaricomycotina</taxon>
        <taxon>Agaricomycetes</taxon>
        <taxon>Cantharellales</taxon>
        <taxon>Hydnaceae</taxon>
        <taxon>Hydnum</taxon>
    </lineage>
</organism>
<dbReference type="InterPro" id="IPR000246">
    <property type="entry name" value="Peptidase_T2"/>
</dbReference>
<proteinExistence type="predicted"/>
<dbReference type="Pfam" id="PF01112">
    <property type="entry name" value="Asparaginase_2"/>
    <property type="match status" value="1"/>
</dbReference>
<evidence type="ECO:0000313" key="4">
    <source>
        <dbReference type="Proteomes" id="UP000886523"/>
    </source>
</evidence>
<dbReference type="OrthoDB" id="77601at2759"/>
<dbReference type="InterPro" id="IPR029055">
    <property type="entry name" value="Ntn_hydrolases_N"/>
</dbReference>
<sequence length="337" mass="34837">MFIVVVHGGAGDHPPSLDKNVKAALKASCTPALEVLASGSDATGAVVEAISVLEDNPFLNAGYGSNLTLDGNVECDASIMNGRDESFGSVAAVSGVKNPISAAARLREASLAPRPLGLVPPMILASQGAHAFATRNNVATVSPSALVSGRATKDWNMWKWRLDQEPEGVFQDTVGALVLDSSGGLGAGVSSGGLLLKQSGRIGEAAIFGAGCWASSPVDTNIGVACSVSGEGEQIIRSSLARVLSERILAQVDGADEIIQHVLIHSIHGELGTSPKVGLIILVKENDETGGFKPRLWCAFTTSSMAVAYASSLDPEPQVGRFLSSNVDLDPDSQIRL</sequence>
<reference evidence="3" key="1">
    <citation type="journal article" date="2020" name="Nat. Commun.">
        <title>Large-scale genome sequencing of mycorrhizal fungi provides insights into the early evolution of symbiotic traits.</title>
        <authorList>
            <person name="Miyauchi S."/>
            <person name="Kiss E."/>
            <person name="Kuo A."/>
            <person name="Drula E."/>
            <person name="Kohler A."/>
            <person name="Sanchez-Garcia M."/>
            <person name="Morin E."/>
            <person name="Andreopoulos B."/>
            <person name="Barry K.W."/>
            <person name="Bonito G."/>
            <person name="Buee M."/>
            <person name="Carver A."/>
            <person name="Chen C."/>
            <person name="Cichocki N."/>
            <person name="Clum A."/>
            <person name="Culley D."/>
            <person name="Crous P.W."/>
            <person name="Fauchery L."/>
            <person name="Girlanda M."/>
            <person name="Hayes R.D."/>
            <person name="Keri Z."/>
            <person name="LaButti K."/>
            <person name="Lipzen A."/>
            <person name="Lombard V."/>
            <person name="Magnuson J."/>
            <person name="Maillard F."/>
            <person name="Murat C."/>
            <person name="Nolan M."/>
            <person name="Ohm R.A."/>
            <person name="Pangilinan J."/>
            <person name="Pereira M.F."/>
            <person name="Perotto S."/>
            <person name="Peter M."/>
            <person name="Pfister S."/>
            <person name="Riley R."/>
            <person name="Sitrit Y."/>
            <person name="Stielow J.B."/>
            <person name="Szollosi G."/>
            <person name="Zifcakova L."/>
            <person name="Stursova M."/>
            <person name="Spatafora J.W."/>
            <person name="Tedersoo L."/>
            <person name="Vaario L.M."/>
            <person name="Yamada A."/>
            <person name="Yan M."/>
            <person name="Wang P."/>
            <person name="Xu J."/>
            <person name="Bruns T."/>
            <person name="Baldrian P."/>
            <person name="Vilgalys R."/>
            <person name="Dunand C."/>
            <person name="Henrissat B."/>
            <person name="Grigoriev I.V."/>
            <person name="Hibbett D."/>
            <person name="Nagy L.G."/>
            <person name="Martin F.M."/>
        </authorList>
    </citation>
    <scope>NUCLEOTIDE SEQUENCE</scope>
    <source>
        <strain evidence="3">UP504</strain>
    </source>
</reference>
<name>A0A9P6B700_9AGAM</name>
<dbReference type="PANTHER" id="PTHR10188">
    <property type="entry name" value="L-ASPARAGINASE"/>
    <property type="match status" value="1"/>
</dbReference>
<evidence type="ECO:0000313" key="3">
    <source>
        <dbReference type="EMBL" id="KAF9518684.1"/>
    </source>
</evidence>
<evidence type="ECO:0000256" key="1">
    <source>
        <dbReference type="PIRSR" id="PIRSR600246-1"/>
    </source>
</evidence>
<dbReference type="InterPro" id="IPR037464">
    <property type="entry name" value="Taspase1"/>
</dbReference>
<dbReference type="GO" id="GO:0051604">
    <property type="term" value="P:protein maturation"/>
    <property type="evidence" value="ECO:0007669"/>
    <property type="project" value="TreeGrafter"/>
</dbReference>
<accession>A0A9P6B700</accession>
<dbReference type="PANTHER" id="PTHR10188:SF8">
    <property type="entry name" value="THREONINE ASPARTASE 1"/>
    <property type="match status" value="1"/>
</dbReference>
<evidence type="ECO:0000256" key="2">
    <source>
        <dbReference type="PIRSR" id="PIRSR600246-3"/>
    </source>
</evidence>
<dbReference type="AlphaFoldDB" id="A0A9P6B700"/>
<feature type="site" description="Cleavage; by autolysis" evidence="2">
    <location>
        <begin position="172"/>
        <end position="173"/>
    </location>
</feature>
<dbReference type="CDD" id="cd04514">
    <property type="entry name" value="Taspase1_like"/>
    <property type="match status" value="1"/>
</dbReference>
<feature type="active site" description="Nucleophile" evidence="1">
    <location>
        <position position="173"/>
    </location>
</feature>
<comment type="caution">
    <text evidence="3">The sequence shown here is derived from an EMBL/GenBank/DDBJ whole genome shotgun (WGS) entry which is preliminary data.</text>
</comment>
<dbReference type="Proteomes" id="UP000886523">
    <property type="component" value="Unassembled WGS sequence"/>
</dbReference>
<dbReference type="GO" id="GO:0004298">
    <property type="term" value="F:threonine-type endopeptidase activity"/>
    <property type="evidence" value="ECO:0007669"/>
    <property type="project" value="InterPro"/>
</dbReference>
<protein>
    <recommendedName>
        <fullName evidence="5">Asparaginase</fullName>
    </recommendedName>
</protein>
<dbReference type="GO" id="GO:0005737">
    <property type="term" value="C:cytoplasm"/>
    <property type="evidence" value="ECO:0007669"/>
    <property type="project" value="TreeGrafter"/>
</dbReference>
<evidence type="ECO:0008006" key="5">
    <source>
        <dbReference type="Google" id="ProtNLM"/>
    </source>
</evidence>